<organism evidence="1 2">
    <name type="scientific">Trichinella nelsoni</name>
    <dbReference type="NCBI Taxonomy" id="6336"/>
    <lineage>
        <taxon>Eukaryota</taxon>
        <taxon>Metazoa</taxon>
        <taxon>Ecdysozoa</taxon>
        <taxon>Nematoda</taxon>
        <taxon>Enoplea</taxon>
        <taxon>Dorylaimia</taxon>
        <taxon>Trichinellida</taxon>
        <taxon>Trichinellidae</taxon>
        <taxon>Trichinella</taxon>
    </lineage>
</organism>
<comment type="caution">
    <text evidence="1">The sequence shown here is derived from an EMBL/GenBank/DDBJ whole genome shotgun (WGS) entry which is preliminary data.</text>
</comment>
<dbReference type="AlphaFoldDB" id="A0A0V0RX83"/>
<name>A0A0V0RX83_9BILA</name>
<reference evidence="1 2" key="1">
    <citation type="submission" date="2015-01" db="EMBL/GenBank/DDBJ databases">
        <title>Evolution of Trichinella species and genotypes.</title>
        <authorList>
            <person name="Korhonen P.K."/>
            <person name="Edoardo P."/>
            <person name="Giuseppe L.R."/>
            <person name="Gasser R.B."/>
        </authorList>
    </citation>
    <scope>NUCLEOTIDE SEQUENCE [LARGE SCALE GENOMIC DNA]</scope>
    <source>
        <strain evidence="1">ISS37</strain>
    </source>
</reference>
<evidence type="ECO:0000313" key="1">
    <source>
        <dbReference type="EMBL" id="KRX18853.1"/>
    </source>
</evidence>
<protein>
    <submittedName>
        <fullName evidence="1">Uncharacterized protein</fullName>
    </submittedName>
</protein>
<keyword evidence="2" id="KW-1185">Reference proteome</keyword>
<accession>A0A0V0RX83</accession>
<evidence type="ECO:0000313" key="2">
    <source>
        <dbReference type="Proteomes" id="UP000054630"/>
    </source>
</evidence>
<dbReference type="EMBL" id="JYDL01000067">
    <property type="protein sequence ID" value="KRX18853.1"/>
    <property type="molecule type" value="Genomic_DNA"/>
</dbReference>
<dbReference type="Proteomes" id="UP000054630">
    <property type="component" value="Unassembled WGS sequence"/>
</dbReference>
<sequence length="122" mass="13668">MVKLEKILILANNKHVRGKESCCAPFNERFKFGVARGGDTGAPIKRCDVGHVIAGAEIYDRAVAFVGAFVLCRRAPATYSFGRNNFRQVASAFFSWFSVFDFIYYPLSHSSRPPHSGRHHLC</sequence>
<proteinExistence type="predicted"/>
<gene>
    <name evidence="1" type="ORF">T07_12621</name>
</gene>